<dbReference type="AlphaFoldDB" id="A0A5B0QIM9"/>
<evidence type="ECO:0000313" key="5">
    <source>
        <dbReference type="Proteomes" id="UP000324748"/>
    </source>
</evidence>
<dbReference type="Proteomes" id="UP000325313">
    <property type="component" value="Unassembled WGS sequence"/>
</dbReference>
<evidence type="ECO:0000313" key="6">
    <source>
        <dbReference type="Proteomes" id="UP000325313"/>
    </source>
</evidence>
<feature type="region of interest" description="Disordered" evidence="1">
    <location>
        <begin position="233"/>
        <end position="277"/>
    </location>
</feature>
<feature type="region of interest" description="Disordered" evidence="1">
    <location>
        <begin position="140"/>
        <end position="166"/>
    </location>
</feature>
<dbReference type="EMBL" id="VDEP01000276">
    <property type="protein sequence ID" value="KAA1113653.1"/>
    <property type="molecule type" value="Genomic_DNA"/>
</dbReference>
<name>A0A5B0QIM9_PUCGR</name>
<dbReference type="OrthoDB" id="10299837at2759"/>
<accession>A0A5B0QIM9</accession>
<keyword evidence="5" id="KW-1185">Reference proteome</keyword>
<evidence type="ECO:0000256" key="2">
    <source>
        <dbReference type="SAM" id="SignalP"/>
    </source>
</evidence>
<evidence type="ECO:0000256" key="1">
    <source>
        <dbReference type="SAM" id="MobiDB-lite"/>
    </source>
</evidence>
<organism evidence="3 5">
    <name type="scientific">Puccinia graminis f. sp. tritici</name>
    <dbReference type="NCBI Taxonomy" id="56615"/>
    <lineage>
        <taxon>Eukaryota</taxon>
        <taxon>Fungi</taxon>
        <taxon>Dikarya</taxon>
        <taxon>Basidiomycota</taxon>
        <taxon>Pucciniomycotina</taxon>
        <taxon>Pucciniomycetes</taxon>
        <taxon>Pucciniales</taxon>
        <taxon>Pucciniaceae</taxon>
        <taxon>Puccinia</taxon>
    </lineage>
</organism>
<keyword evidence="2" id="KW-0732">Signal</keyword>
<proteinExistence type="predicted"/>
<evidence type="ECO:0000313" key="3">
    <source>
        <dbReference type="EMBL" id="KAA1113171.1"/>
    </source>
</evidence>
<dbReference type="EMBL" id="VSWC01000015">
    <property type="protein sequence ID" value="KAA1113171.1"/>
    <property type="molecule type" value="Genomic_DNA"/>
</dbReference>
<comment type="caution">
    <text evidence="3">The sequence shown here is derived from an EMBL/GenBank/DDBJ whole genome shotgun (WGS) entry which is preliminary data.</text>
</comment>
<feature type="chain" id="PRO_5036366524" evidence="2">
    <location>
        <begin position="26"/>
        <end position="770"/>
    </location>
</feature>
<gene>
    <name evidence="3" type="ORF">PGT21_023682</name>
    <name evidence="4" type="ORF">PGTUg99_015261</name>
</gene>
<reference evidence="5 6" key="1">
    <citation type="submission" date="2019-05" db="EMBL/GenBank/DDBJ databases">
        <title>Emergence of the Ug99 lineage of the wheat stem rust pathogen through somatic hybridization.</title>
        <authorList>
            <person name="Li F."/>
            <person name="Upadhyaya N.M."/>
            <person name="Sperschneider J."/>
            <person name="Matny O."/>
            <person name="Nguyen-Phuc H."/>
            <person name="Mago R."/>
            <person name="Raley C."/>
            <person name="Miller M.E."/>
            <person name="Silverstein K.A.T."/>
            <person name="Henningsen E."/>
            <person name="Hirsch C.D."/>
            <person name="Visser B."/>
            <person name="Pretorius Z.A."/>
            <person name="Steffenson B.J."/>
            <person name="Schwessinger B."/>
            <person name="Dodds P.N."/>
            <person name="Figueroa M."/>
        </authorList>
    </citation>
    <scope>NUCLEOTIDE SEQUENCE [LARGE SCALE GENOMIC DNA]</scope>
    <source>
        <strain evidence="3">21-0</strain>
        <strain evidence="4 6">Ug99</strain>
    </source>
</reference>
<feature type="signal peptide" evidence="2">
    <location>
        <begin position="1"/>
        <end position="25"/>
    </location>
</feature>
<dbReference type="Proteomes" id="UP000324748">
    <property type="component" value="Unassembled WGS sequence"/>
</dbReference>
<sequence length="770" mass="87865">MYPAFFSHSRSLCCLVWCVIRLVAAPDPTKFASAWWDDGPSEEVTLPSAHELLAAFSHDPALQIHQPEWRQRRPEATMQMLPVLRPELPGSPSLGHHLIANPAFFHDVSLDSSLIPSLRGHQDGPLKASISGPDPIFSYHPDESSAPGVASFSSNVRSTDNSDVERDSYVTHNTPIPDDSSFVKIPQIVSSEDIAHHIAGQPWVHFALNQLASVPNASPFDVATMVREPIPRKSVRHDKSKASSISNLNTTPAQSHTLAFTSTSTAKQSNRDDTKAQAPMQVDNPVVEVTPEIIPGDQNERHQQSTQVSRLVYSNSPLDIIRNGSPISKLETKKVRLKGRRKSHLNDQLHVHRFLLKHYDDQFFNTVNSKEFFSKKTTQKFQYPDFPLAMAEPQRPGLGYIIRVICASDQSHLQSPDVLVSQYKYLIKCIHDFHEARLNTLDIPIYVHRLQHQKMFDWLYKEAFENPVPLMGLKNTAVPEWGKDDILKSTQVELLRVLSQNTIDYPITLSAATKLFQTFIDNQPDDSVYHTAPRLSLEQSTEIATSPEFREKMKFLMKISTKAPWDFESLVTSRKVKVSLDRLIPLVLKPFKEKFQEAPLRNHYLSIHPRVSIAVYFLKDEPNVGWIRVIKKPQIQILTKKKATNLLTKLAMAVTYIHVELQRSTSRQGKDFIQKRKAIFQWLITVIFEPKQGFPIYGKLKINPGLAPWEEERYRNTVIFTPVQLRLIQYFSEPLTSLTLRETAAFIITSWYHDHDDTEFCSWAKLPFQD</sequence>
<feature type="compositionally biased region" description="Polar residues" evidence="1">
    <location>
        <begin position="151"/>
        <end position="161"/>
    </location>
</feature>
<feature type="compositionally biased region" description="Polar residues" evidence="1">
    <location>
        <begin position="242"/>
        <end position="268"/>
    </location>
</feature>
<evidence type="ECO:0000313" key="4">
    <source>
        <dbReference type="EMBL" id="KAA1113653.1"/>
    </source>
</evidence>
<protein>
    <submittedName>
        <fullName evidence="3">Uncharacterized protein</fullName>
    </submittedName>
</protein>